<evidence type="ECO:0000256" key="4">
    <source>
        <dbReference type="ARBA" id="ARBA00023136"/>
    </source>
</evidence>
<dbReference type="Pfam" id="PF04505">
    <property type="entry name" value="CD225"/>
    <property type="match status" value="1"/>
</dbReference>
<dbReference type="AlphaFoldDB" id="A0A7K1V432"/>
<dbReference type="InterPro" id="IPR051423">
    <property type="entry name" value="CD225/Dispanin"/>
</dbReference>
<keyword evidence="2 6" id="KW-0812">Transmembrane</keyword>
<evidence type="ECO:0000256" key="3">
    <source>
        <dbReference type="ARBA" id="ARBA00022989"/>
    </source>
</evidence>
<keyword evidence="3 6" id="KW-1133">Transmembrane helix</keyword>
<feature type="region of interest" description="Disordered" evidence="5">
    <location>
        <begin position="1"/>
        <end position="32"/>
    </location>
</feature>
<dbReference type="EMBL" id="WRPP01000006">
    <property type="protein sequence ID" value="MVU81252.1"/>
    <property type="molecule type" value="Genomic_DNA"/>
</dbReference>
<evidence type="ECO:0000313" key="7">
    <source>
        <dbReference type="EMBL" id="MVU81252.1"/>
    </source>
</evidence>
<dbReference type="InterPro" id="IPR007593">
    <property type="entry name" value="CD225/Dispanin_fam"/>
</dbReference>
<dbReference type="PANTHER" id="PTHR14948:SF44">
    <property type="entry name" value="PROLINE-RICH TRANSMEMBRANE PROTEIN 1-LIKE"/>
    <property type="match status" value="1"/>
</dbReference>
<comment type="caution">
    <text evidence="7">The sequence shown here is derived from an EMBL/GenBank/DDBJ whole genome shotgun (WGS) entry which is preliminary data.</text>
</comment>
<dbReference type="Proteomes" id="UP000466794">
    <property type="component" value="Unassembled WGS sequence"/>
</dbReference>
<protein>
    <submittedName>
        <fullName evidence="7">CD225/dispanin family protein</fullName>
    </submittedName>
</protein>
<dbReference type="GO" id="GO:0016020">
    <property type="term" value="C:membrane"/>
    <property type="evidence" value="ECO:0007669"/>
    <property type="project" value="UniProtKB-SubCell"/>
</dbReference>
<feature type="transmembrane region" description="Helical" evidence="6">
    <location>
        <begin position="40"/>
        <end position="65"/>
    </location>
</feature>
<feature type="transmembrane region" description="Helical" evidence="6">
    <location>
        <begin position="86"/>
        <end position="113"/>
    </location>
</feature>
<proteinExistence type="predicted"/>
<evidence type="ECO:0000256" key="5">
    <source>
        <dbReference type="SAM" id="MobiDB-lite"/>
    </source>
</evidence>
<evidence type="ECO:0000256" key="2">
    <source>
        <dbReference type="ARBA" id="ARBA00022692"/>
    </source>
</evidence>
<feature type="compositionally biased region" description="Low complexity" evidence="5">
    <location>
        <begin position="1"/>
        <end position="10"/>
    </location>
</feature>
<accession>A0A7K1V432</accession>
<dbReference type="RefSeq" id="WP_157390863.1">
    <property type="nucleotide sequence ID" value="NZ_WRPP01000006.1"/>
</dbReference>
<sequence>MTTPEPAATPEEPRTTELPETTPAPATVQPPTPVRPANNIGWAVASLLFFWPLSFSAFTHALNVFPLWSEGDADGARYASRRARYLGILSLWIGGALFVLFAVCYLTFMLLLIHHGHHGHHNWGGPGPHMRRG</sequence>
<evidence type="ECO:0000313" key="8">
    <source>
        <dbReference type="Proteomes" id="UP000466794"/>
    </source>
</evidence>
<evidence type="ECO:0000256" key="1">
    <source>
        <dbReference type="ARBA" id="ARBA00004370"/>
    </source>
</evidence>
<organism evidence="7 8">
    <name type="scientific">Nocardia terrae</name>
    <dbReference type="NCBI Taxonomy" id="2675851"/>
    <lineage>
        <taxon>Bacteria</taxon>
        <taxon>Bacillati</taxon>
        <taxon>Actinomycetota</taxon>
        <taxon>Actinomycetes</taxon>
        <taxon>Mycobacteriales</taxon>
        <taxon>Nocardiaceae</taxon>
        <taxon>Nocardia</taxon>
    </lineage>
</organism>
<keyword evidence="4 6" id="KW-0472">Membrane</keyword>
<gene>
    <name evidence="7" type="ORF">GPX89_28925</name>
</gene>
<reference evidence="7 8" key="1">
    <citation type="submission" date="2019-12" db="EMBL/GenBank/DDBJ databases">
        <title>Nocardia sp. nov. ET3-3 isolated from soil.</title>
        <authorList>
            <person name="Kanchanasin P."/>
            <person name="Tanasupawat S."/>
            <person name="Yuki M."/>
            <person name="Kudo T."/>
        </authorList>
    </citation>
    <scope>NUCLEOTIDE SEQUENCE [LARGE SCALE GENOMIC DNA]</scope>
    <source>
        <strain evidence="7 8">ET3-3</strain>
    </source>
</reference>
<keyword evidence="8" id="KW-1185">Reference proteome</keyword>
<comment type="subcellular location">
    <subcellularLocation>
        <location evidence="1">Membrane</location>
    </subcellularLocation>
</comment>
<name>A0A7K1V432_9NOCA</name>
<feature type="compositionally biased region" description="Low complexity" evidence="5">
    <location>
        <begin position="18"/>
        <end position="27"/>
    </location>
</feature>
<evidence type="ECO:0000256" key="6">
    <source>
        <dbReference type="SAM" id="Phobius"/>
    </source>
</evidence>
<dbReference type="PANTHER" id="PTHR14948">
    <property type="entry name" value="NG5"/>
    <property type="match status" value="1"/>
</dbReference>